<comment type="caution">
    <text evidence="1">The sequence shown here is derived from an EMBL/GenBank/DDBJ whole genome shotgun (WGS) entry which is preliminary data.</text>
</comment>
<evidence type="ECO:0000313" key="1">
    <source>
        <dbReference type="EMBL" id="PWF47937.1"/>
    </source>
</evidence>
<accession>A0A2U2HK74</accession>
<dbReference type="Proteomes" id="UP000241421">
    <property type="component" value="Unassembled WGS sequence"/>
</dbReference>
<reference evidence="1 2" key="1">
    <citation type="submission" date="2018-04" db="EMBL/GenBank/DDBJ databases">
        <title>Massilia violaceinigra sp. nov., a novel purple-pigmented bacterium isolated from Tianshan glacier, Xinjiang, China.</title>
        <authorList>
            <person name="Wang H."/>
        </authorList>
    </citation>
    <scope>NUCLEOTIDE SEQUENCE [LARGE SCALE GENOMIC DNA]</scope>
    <source>
        <strain evidence="1 2">B448-2</strain>
    </source>
</reference>
<keyword evidence="2" id="KW-1185">Reference proteome</keyword>
<dbReference type="InterPro" id="IPR043746">
    <property type="entry name" value="DUF5691"/>
</dbReference>
<dbReference type="AlphaFoldDB" id="A0A2U2HK74"/>
<evidence type="ECO:0000313" key="2">
    <source>
        <dbReference type="Proteomes" id="UP000241421"/>
    </source>
</evidence>
<dbReference type="EMBL" id="PXWF02000222">
    <property type="protein sequence ID" value="PWF47937.1"/>
    <property type="molecule type" value="Genomic_DNA"/>
</dbReference>
<dbReference type="Pfam" id="PF18944">
    <property type="entry name" value="DUF5691"/>
    <property type="match status" value="1"/>
</dbReference>
<sequence length="513" mass="55517">MHKALLAGVERAPLGAGMGASEELDVLLAAAKGEHLLWQALAANDLWQRAGFTPPALARAAGAAPADPARCPRAAERVLQLILRGIHPELLDQWLALARAARVPLPHACIVPLLEMGMQKPALRHALAPLLGERGNWLAAQNPAWAERYGVSAVAGESVDTKWQLGSIEERGFALEAMRRADPAAALAALEGEWANEPPEHRVTLLPCLATALTLADEAFLERALDDKRKEVRAIAQNLLAGLPGAQLGARCAARLEALFTFGRAAGKLEVRLPDVCTKQMKRDGIGLQTHHGLGEKAGLLLDMVSCVPPAHWSGAWDLPPARVIALFSAHEFNFALLTGLARAAGRALRNTPGEAAFDWFLALIGAGGAGGVDLVASLLPDIELLPPALQESVLQRWLSDARQGREGYRQITHLIEHSAVRQARALSPALSRLALTQAQRQMLHDGASQYSARGFFSVLRLALDAGDCAYLDDNWPADGWEHWPHWRPALDEFKETMHFRHTMQGSFLENDA</sequence>
<organism evidence="1 2">
    <name type="scientific">Massilia glaciei</name>
    <dbReference type="NCBI Taxonomy" id="1524097"/>
    <lineage>
        <taxon>Bacteria</taxon>
        <taxon>Pseudomonadati</taxon>
        <taxon>Pseudomonadota</taxon>
        <taxon>Betaproteobacteria</taxon>
        <taxon>Burkholderiales</taxon>
        <taxon>Oxalobacteraceae</taxon>
        <taxon>Telluria group</taxon>
        <taxon>Massilia</taxon>
    </lineage>
</organism>
<proteinExistence type="predicted"/>
<gene>
    <name evidence="1" type="ORF">C7C56_013300</name>
</gene>
<protein>
    <submittedName>
        <fullName evidence="1">Uncharacterized protein</fullName>
    </submittedName>
</protein>
<name>A0A2U2HK74_9BURK</name>